<keyword evidence="3" id="KW-1185">Reference proteome</keyword>
<feature type="compositionally biased region" description="Basic and acidic residues" evidence="1">
    <location>
        <begin position="35"/>
        <end position="46"/>
    </location>
</feature>
<dbReference type="AlphaFoldDB" id="A0AAV9R7U2"/>
<dbReference type="Proteomes" id="UP001311232">
    <property type="component" value="Unassembled WGS sequence"/>
</dbReference>
<evidence type="ECO:0000313" key="2">
    <source>
        <dbReference type="EMBL" id="KAK5605896.1"/>
    </source>
</evidence>
<feature type="compositionally biased region" description="Basic and acidic residues" evidence="1">
    <location>
        <begin position="138"/>
        <end position="147"/>
    </location>
</feature>
<feature type="compositionally biased region" description="Polar residues" evidence="1">
    <location>
        <begin position="110"/>
        <end position="121"/>
    </location>
</feature>
<sequence>MTVDELVRLGQQLEKDRDNQQQYEHRKQAKNPPKPVEHRPHPDNTVRQRQPNYTQNHNRPSQPFCWRCKDNHSPSACPRVGTNSSPLPSNPPRPNSTAPISSAPGPATLGSLTNTGFSSERCSMPTSSASSLPSQSRENLRQAEGHTPRIPSTQTARVMKQPRTSDPT</sequence>
<dbReference type="EMBL" id="JAHHUM010002140">
    <property type="protein sequence ID" value="KAK5605896.1"/>
    <property type="molecule type" value="Genomic_DNA"/>
</dbReference>
<feature type="compositionally biased region" description="Low complexity" evidence="1">
    <location>
        <begin position="123"/>
        <end position="136"/>
    </location>
</feature>
<proteinExistence type="predicted"/>
<organism evidence="2 3">
    <name type="scientific">Crenichthys baileyi</name>
    <name type="common">White River springfish</name>
    <dbReference type="NCBI Taxonomy" id="28760"/>
    <lineage>
        <taxon>Eukaryota</taxon>
        <taxon>Metazoa</taxon>
        <taxon>Chordata</taxon>
        <taxon>Craniata</taxon>
        <taxon>Vertebrata</taxon>
        <taxon>Euteleostomi</taxon>
        <taxon>Actinopterygii</taxon>
        <taxon>Neopterygii</taxon>
        <taxon>Teleostei</taxon>
        <taxon>Neoteleostei</taxon>
        <taxon>Acanthomorphata</taxon>
        <taxon>Ovalentaria</taxon>
        <taxon>Atherinomorphae</taxon>
        <taxon>Cyprinodontiformes</taxon>
        <taxon>Goodeidae</taxon>
        <taxon>Crenichthys</taxon>
    </lineage>
</organism>
<evidence type="ECO:0000256" key="1">
    <source>
        <dbReference type="SAM" id="MobiDB-lite"/>
    </source>
</evidence>
<name>A0AAV9R7U2_9TELE</name>
<feature type="region of interest" description="Disordered" evidence="1">
    <location>
        <begin position="1"/>
        <end position="168"/>
    </location>
</feature>
<gene>
    <name evidence="2" type="ORF">CRENBAI_004114</name>
</gene>
<reference evidence="2 3" key="1">
    <citation type="submission" date="2021-06" db="EMBL/GenBank/DDBJ databases">
        <authorList>
            <person name="Palmer J.M."/>
        </authorList>
    </citation>
    <scope>NUCLEOTIDE SEQUENCE [LARGE SCALE GENOMIC DNA]</scope>
    <source>
        <strain evidence="2 3">MEX-2019</strain>
        <tissue evidence="2">Muscle</tissue>
    </source>
</reference>
<protein>
    <submittedName>
        <fullName evidence="2">Uncharacterized protein</fullName>
    </submittedName>
</protein>
<feature type="compositionally biased region" description="Polar residues" evidence="1">
    <location>
        <begin position="150"/>
        <end position="168"/>
    </location>
</feature>
<evidence type="ECO:0000313" key="3">
    <source>
        <dbReference type="Proteomes" id="UP001311232"/>
    </source>
</evidence>
<comment type="caution">
    <text evidence="2">The sequence shown here is derived from an EMBL/GenBank/DDBJ whole genome shotgun (WGS) entry which is preliminary data.</text>
</comment>
<accession>A0AAV9R7U2</accession>
<feature type="compositionally biased region" description="Basic and acidic residues" evidence="1">
    <location>
        <begin position="13"/>
        <end position="26"/>
    </location>
</feature>
<feature type="compositionally biased region" description="Polar residues" evidence="1">
    <location>
        <begin position="47"/>
        <end position="61"/>
    </location>
</feature>